<accession>A0ABR2HMY6</accession>
<comment type="caution">
    <text evidence="2">The sequence shown here is derived from an EMBL/GenBank/DDBJ whole genome shotgun (WGS) entry which is preliminary data.</text>
</comment>
<feature type="region of interest" description="Disordered" evidence="1">
    <location>
        <begin position="165"/>
        <end position="195"/>
    </location>
</feature>
<reference evidence="2 3" key="1">
    <citation type="submission" date="2024-04" db="EMBL/GenBank/DDBJ databases">
        <title>Tritrichomonas musculus Genome.</title>
        <authorList>
            <person name="Alves-Ferreira E."/>
            <person name="Grigg M."/>
            <person name="Lorenzi H."/>
            <person name="Galac M."/>
        </authorList>
    </citation>
    <scope>NUCLEOTIDE SEQUENCE [LARGE SCALE GENOMIC DNA]</scope>
    <source>
        <strain evidence="2 3">EAF2021</strain>
    </source>
</reference>
<gene>
    <name evidence="2" type="ORF">M9Y10_018567</name>
</gene>
<proteinExistence type="predicted"/>
<dbReference type="EMBL" id="JAPFFF010000025">
    <property type="protein sequence ID" value="KAK8849974.1"/>
    <property type="molecule type" value="Genomic_DNA"/>
</dbReference>
<sequence length="231" mass="26175">MSRTASSTSSASQIRTNTPVFEEVKYDNQPALPRRTIRQGHIARSIEEKESNEKENVIAFDEDKYKAFPTKKRVLARANKLSILTTFEDESNRLLSVFRGVFSGLTNMAEKEIESIRKWAPKKDRYINNEQKKLISALQAMQFITSPDAYENINKNSKSLRPAIRVNSLDKKVKKQDAQKRPASKPIVQKNEPPTTFERAIVTANMDNQKVGKSLKKGVIGRPATSHSNII</sequence>
<organism evidence="2 3">
    <name type="scientific">Tritrichomonas musculus</name>
    <dbReference type="NCBI Taxonomy" id="1915356"/>
    <lineage>
        <taxon>Eukaryota</taxon>
        <taxon>Metamonada</taxon>
        <taxon>Parabasalia</taxon>
        <taxon>Tritrichomonadida</taxon>
        <taxon>Tritrichomonadidae</taxon>
        <taxon>Tritrichomonas</taxon>
    </lineage>
</organism>
<feature type="region of interest" description="Disordered" evidence="1">
    <location>
        <begin position="1"/>
        <end position="22"/>
    </location>
</feature>
<name>A0ABR2HMY6_9EUKA</name>
<evidence type="ECO:0000313" key="3">
    <source>
        <dbReference type="Proteomes" id="UP001470230"/>
    </source>
</evidence>
<evidence type="ECO:0000256" key="1">
    <source>
        <dbReference type="SAM" id="MobiDB-lite"/>
    </source>
</evidence>
<protein>
    <submittedName>
        <fullName evidence="2">Uncharacterized protein</fullName>
    </submittedName>
</protein>
<feature type="compositionally biased region" description="Low complexity" evidence="1">
    <location>
        <begin position="1"/>
        <end position="12"/>
    </location>
</feature>
<evidence type="ECO:0000313" key="2">
    <source>
        <dbReference type="EMBL" id="KAK8849974.1"/>
    </source>
</evidence>
<dbReference type="Proteomes" id="UP001470230">
    <property type="component" value="Unassembled WGS sequence"/>
</dbReference>
<keyword evidence="3" id="KW-1185">Reference proteome</keyword>
<feature type="compositionally biased region" description="Basic and acidic residues" evidence="1">
    <location>
        <begin position="168"/>
        <end position="180"/>
    </location>
</feature>